<accession>A0A2M7VGZ3</accession>
<evidence type="ECO:0000313" key="3">
    <source>
        <dbReference type="Proteomes" id="UP000230405"/>
    </source>
</evidence>
<comment type="caution">
    <text evidence="2">The sequence shown here is derived from an EMBL/GenBank/DDBJ whole genome shotgun (WGS) entry which is preliminary data.</text>
</comment>
<dbReference type="EMBL" id="PFPO01000002">
    <property type="protein sequence ID" value="PIZ99936.1"/>
    <property type="molecule type" value="Genomic_DNA"/>
</dbReference>
<organism evidence="2 3">
    <name type="scientific">Candidatus Komeilibacteria bacterium CG_4_10_14_0_2_um_filter_37_10</name>
    <dbReference type="NCBI Taxonomy" id="1974470"/>
    <lineage>
        <taxon>Bacteria</taxon>
        <taxon>Candidatus Komeiliibacteriota</taxon>
    </lineage>
</organism>
<sequence>PEADQPLADKSLPAVRQALSPIILNELRFNIMSFRRTIEDFICDNCGTEVIGDGYTNHCPACLCSKHVDKDPGDRAQECGGLMAPIDVDIKRGDTYIVQQCLICGFRRRNKVRENDNKDVVQQINNKKLFG</sequence>
<dbReference type="Proteomes" id="UP000230405">
    <property type="component" value="Unassembled WGS sequence"/>
</dbReference>
<evidence type="ECO:0000259" key="1">
    <source>
        <dbReference type="Pfam" id="PF12647"/>
    </source>
</evidence>
<name>A0A2M7VGZ3_9BACT</name>
<reference evidence="3" key="1">
    <citation type="submission" date="2017-09" db="EMBL/GenBank/DDBJ databases">
        <title>Depth-based differentiation of microbial function through sediment-hosted aquifers and enrichment of novel symbionts in the deep terrestrial subsurface.</title>
        <authorList>
            <person name="Probst A.J."/>
            <person name="Ladd B."/>
            <person name="Jarett J.K."/>
            <person name="Geller-Mcgrath D.E."/>
            <person name="Sieber C.M.K."/>
            <person name="Emerson J.B."/>
            <person name="Anantharaman K."/>
            <person name="Thomas B.C."/>
            <person name="Malmstrom R."/>
            <person name="Stieglmeier M."/>
            <person name="Klingl A."/>
            <person name="Woyke T."/>
            <person name="Ryan C.M."/>
            <person name="Banfield J.F."/>
        </authorList>
    </citation>
    <scope>NUCLEOTIDE SEQUENCE [LARGE SCALE GENOMIC DNA]</scope>
</reference>
<dbReference type="Pfam" id="PF12647">
    <property type="entry name" value="RNHCP"/>
    <property type="match status" value="1"/>
</dbReference>
<feature type="domain" description="RNHCP" evidence="1">
    <location>
        <begin position="39"/>
        <end position="120"/>
    </location>
</feature>
<protein>
    <recommendedName>
        <fullName evidence="1">RNHCP domain-containing protein</fullName>
    </recommendedName>
</protein>
<dbReference type="AlphaFoldDB" id="A0A2M7VGZ3"/>
<gene>
    <name evidence="2" type="ORF">COX77_00085</name>
</gene>
<evidence type="ECO:0000313" key="2">
    <source>
        <dbReference type="EMBL" id="PIZ99936.1"/>
    </source>
</evidence>
<proteinExistence type="predicted"/>
<dbReference type="InterPro" id="IPR024439">
    <property type="entry name" value="RNHCP"/>
</dbReference>
<feature type="non-terminal residue" evidence="2">
    <location>
        <position position="1"/>
    </location>
</feature>